<protein>
    <submittedName>
        <fullName evidence="1">Uncharacterized protein</fullName>
    </submittedName>
</protein>
<dbReference type="RefSeq" id="WP_243769154.1">
    <property type="nucleotide sequence ID" value="NZ_CP071839.1"/>
</dbReference>
<sequence>MGRGCRELLGSGGLVLDVRDRPGPPPLRFETADGGRMLLRQDERVLLLARVERANQGVHVSRYAGYRSPLPPMRSALMRDPGNWVHAYARWLEEACHGPLHDSRWHLRVRTVFPPYVWHAADFVRTWPHCHLDWSGYGWHGVVPLRPLSPEDAPRVRACRKHARDGTLAPVLLWWVTALDGWLLLDGHDRAVAALAEGRSPPCVVLARVPDEEDWRREVREATEAHRIRSAAPGTERWRETWARALAEVVSGLPYAEARTRSWPLPGGVPAWEAVAGAAMFQFPGD</sequence>
<dbReference type="Proteomes" id="UP000663908">
    <property type="component" value="Chromosome"/>
</dbReference>
<dbReference type="EMBL" id="CP071839">
    <property type="protein sequence ID" value="QTD98165.1"/>
    <property type="molecule type" value="Genomic_DNA"/>
</dbReference>
<name>A0ABX7TN49_STRCY</name>
<evidence type="ECO:0000313" key="2">
    <source>
        <dbReference type="Proteomes" id="UP000663908"/>
    </source>
</evidence>
<evidence type="ECO:0000313" key="1">
    <source>
        <dbReference type="EMBL" id="QTD98165.1"/>
    </source>
</evidence>
<gene>
    <name evidence="1" type="ORF">S1361_12460</name>
</gene>
<accession>A0ABX7TN49</accession>
<proteinExistence type="predicted"/>
<keyword evidence="2" id="KW-1185">Reference proteome</keyword>
<reference evidence="1 2" key="1">
    <citation type="submission" date="2021-03" db="EMBL/GenBank/DDBJ databases">
        <title>Complete genome sequence of Streptomyces cyanogenus S136, producer of anticancer angucycline landomycin A.</title>
        <authorList>
            <person name="Hrab P."/>
            <person name="Ruckert C."/>
            <person name="Busche T."/>
            <person name="Ostash I."/>
            <person name="Kalinowski J."/>
            <person name="Fedorenko V."/>
            <person name="Yushchuk O."/>
            <person name="Ostash B."/>
        </authorList>
    </citation>
    <scope>NUCLEOTIDE SEQUENCE [LARGE SCALE GENOMIC DNA]</scope>
    <source>
        <strain evidence="1 2">S136</strain>
    </source>
</reference>
<organism evidence="1 2">
    <name type="scientific">Streptomyces cyanogenus</name>
    <dbReference type="NCBI Taxonomy" id="80860"/>
    <lineage>
        <taxon>Bacteria</taxon>
        <taxon>Bacillati</taxon>
        <taxon>Actinomycetota</taxon>
        <taxon>Actinomycetes</taxon>
        <taxon>Kitasatosporales</taxon>
        <taxon>Streptomycetaceae</taxon>
        <taxon>Streptomyces</taxon>
    </lineage>
</organism>